<evidence type="ECO:0000256" key="1">
    <source>
        <dbReference type="SAM" id="SignalP"/>
    </source>
</evidence>
<reference evidence="2 3" key="1">
    <citation type="submission" date="2018-04" db="EMBL/GenBank/DDBJ databases">
        <title>Sphingobacterium sp. M46 Genome.</title>
        <authorList>
            <person name="Cheng J."/>
            <person name="Li Y."/>
        </authorList>
    </citation>
    <scope>NUCLEOTIDE SEQUENCE [LARGE SCALE GENOMIC DNA]</scope>
    <source>
        <strain evidence="2 3">M46</strain>
    </source>
</reference>
<feature type="signal peptide" evidence="1">
    <location>
        <begin position="1"/>
        <end position="20"/>
    </location>
</feature>
<name>A0A363NL19_9SPHI</name>
<dbReference type="PROSITE" id="PS51257">
    <property type="entry name" value="PROKAR_LIPOPROTEIN"/>
    <property type="match status" value="1"/>
</dbReference>
<dbReference type="AlphaFoldDB" id="A0A363NL19"/>
<dbReference type="EMBL" id="QCXX01000010">
    <property type="protein sequence ID" value="PUV21472.1"/>
    <property type="molecule type" value="Genomic_DNA"/>
</dbReference>
<evidence type="ECO:0008006" key="4">
    <source>
        <dbReference type="Google" id="ProtNLM"/>
    </source>
</evidence>
<organism evidence="2 3">
    <name type="scientific">Sphingobacterium athyrii</name>
    <dbReference type="NCBI Taxonomy" id="2152717"/>
    <lineage>
        <taxon>Bacteria</taxon>
        <taxon>Pseudomonadati</taxon>
        <taxon>Bacteroidota</taxon>
        <taxon>Sphingobacteriia</taxon>
        <taxon>Sphingobacteriales</taxon>
        <taxon>Sphingobacteriaceae</taxon>
        <taxon>Sphingobacterium</taxon>
    </lineage>
</organism>
<comment type="caution">
    <text evidence="2">The sequence shown here is derived from an EMBL/GenBank/DDBJ whole genome shotgun (WGS) entry which is preliminary data.</text>
</comment>
<keyword evidence="1" id="KW-0732">Signal</keyword>
<keyword evidence="3" id="KW-1185">Reference proteome</keyword>
<accession>A0A363NL19</accession>
<sequence>MQIMKIKSMYLMVLTLVTLAFVGCSKDDDPKPVNFKDHDITATITVSKEFKKAENDKFDVSISGMKTNSVFVDWNVNGVKVTDDIINLGADDFNGGKTVIFKSLEKFQVGDLTMSGIKFGATPFTVTWKIEDNGKVVEEGSKVIVKGADPNFLKVFRFSEVE</sequence>
<proteinExistence type="predicted"/>
<gene>
    <name evidence="2" type="ORF">DCO56_27085</name>
</gene>
<evidence type="ECO:0000313" key="3">
    <source>
        <dbReference type="Proteomes" id="UP000250831"/>
    </source>
</evidence>
<evidence type="ECO:0000313" key="2">
    <source>
        <dbReference type="EMBL" id="PUV21472.1"/>
    </source>
</evidence>
<protein>
    <recommendedName>
        <fullName evidence="4">Lipocalin-like domain-containing protein</fullName>
    </recommendedName>
</protein>
<feature type="chain" id="PRO_5016792647" description="Lipocalin-like domain-containing protein" evidence="1">
    <location>
        <begin position="21"/>
        <end position="162"/>
    </location>
</feature>
<dbReference type="Proteomes" id="UP000250831">
    <property type="component" value="Unassembled WGS sequence"/>
</dbReference>